<dbReference type="AlphaFoldDB" id="A0AAE8MZD4"/>
<keyword evidence="1" id="KW-0812">Transmembrane</keyword>
<feature type="transmembrane region" description="Helical" evidence="1">
    <location>
        <begin position="327"/>
        <end position="345"/>
    </location>
</feature>
<accession>A0AAE8MZD4</accession>
<evidence type="ECO:0008006" key="4">
    <source>
        <dbReference type="Google" id="ProtNLM"/>
    </source>
</evidence>
<protein>
    <recommendedName>
        <fullName evidence="4">Subtilisin-like serine protease</fullName>
    </recommendedName>
</protein>
<proteinExistence type="predicted"/>
<dbReference type="Proteomes" id="UP001187682">
    <property type="component" value="Unassembled WGS sequence"/>
</dbReference>
<name>A0AAE8MZD4_9PEZI</name>
<dbReference type="PANTHER" id="PTHR34414">
    <property type="entry name" value="HET DOMAIN-CONTAINING PROTEIN-RELATED"/>
    <property type="match status" value="1"/>
</dbReference>
<dbReference type="Pfam" id="PF20246">
    <property type="entry name" value="DUF6601"/>
    <property type="match status" value="1"/>
</dbReference>
<feature type="transmembrane region" description="Helical" evidence="1">
    <location>
        <begin position="299"/>
        <end position="321"/>
    </location>
</feature>
<evidence type="ECO:0000313" key="3">
    <source>
        <dbReference type="Proteomes" id="UP001187682"/>
    </source>
</evidence>
<organism evidence="2 3">
    <name type="scientific">Cephalotrichum gorgonifer</name>
    <dbReference type="NCBI Taxonomy" id="2041049"/>
    <lineage>
        <taxon>Eukaryota</taxon>
        <taxon>Fungi</taxon>
        <taxon>Dikarya</taxon>
        <taxon>Ascomycota</taxon>
        <taxon>Pezizomycotina</taxon>
        <taxon>Sordariomycetes</taxon>
        <taxon>Hypocreomycetidae</taxon>
        <taxon>Microascales</taxon>
        <taxon>Microascaceae</taxon>
        <taxon>Cephalotrichum</taxon>
    </lineage>
</organism>
<keyword evidence="3" id="KW-1185">Reference proteome</keyword>
<reference evidence="2" key="1">
    <citation type="submission" date="2018-03" db="EMBL/GenBank/DDBJ databases">
        <authorList>
            <person name="Guldener U."/>
        </authorList>
    </citation>
    <scope>NUCLEOTIDE SEQUENCE</scope>
</reference>
<evidence type="ECO:0000313" key="2">
    <source>
        <dbReference type="EMBL" id="SPO03455.1"/>
    </source>
</evidence>
<sequence>MRRDARWCPFSADDQLVDTDTDFDLELASGAGYLPGHPLVPLSASSQLGEFLEAELCCNDLEKMAPHLWTMSTQSSASIRPLHRQRLLGREILVTESPRLHLVWYYDRVFIKPVPRYLLSYDFWTTYLVCDNGGEGRGRGRVRGGDDKDGGVSLSPPSSDALLGGVNGRADKVRRAALGFIRTYRHLIRHESDLQIARAVGLVPASTTWLQFCAFVSRFDDAISDDDVSGRYRYGDLRLTRLNFYCMFFLRRSVFEYLPTQYSTYFSRYFGPLLFVFAALSVVLSAMQLDIAVQETTETALFGSAWAAYRWFSVVVIMAAFLTSAYLGGHVVYMIAGEWVFALSARRKRLRNERRAAAEG</sequence>
<keyword evidence="1" id="KW-1133">Transmembrane helix</keyword>
<comment type="caution">
    <text evidence="2">The sequence shown here is derived from an EMBL/GenBank/DDBJ whole genome shotgun (WGS) entry which is preliminary data.</text>
</comment>
<feature type="transmembrane region" description="Helical" evidence="1">
    <location>
        <begin position="269"/>
        <end position="287"/>
    </location>
</feature>
<keyword evidence="1" id="KW-0472">Membrane</keyword>
<dbReference type="PANTHER" id="PTHR34414:SF1">
    <property type="entry name" value="SUBTILISIN-LIKE SERINE PROTEASE"/>
    <property type="match status" value="1"/>
</dbReference>
<dbReference type="InterPro" id="IPR046536">
    <property type="entry name" value="DUF6601"/>
</dbReference>
<gene>
    <name evidence="2" type="ORF">DNG_06138</name>
</gene>
<evidence type="ECO:0000256" key="1">
    <source>
        <dbReference type="SAM" id="Phobius"/>
    </source>
</evidence>
<dbReference type="EMBL" id="ONZQ02000008">
    <property type="protein sequence ID" value="SPO03455.1"/>
    <property type="molecule type" value="Genomic_DNA"/>
</dbReference>